<dbReference type="AlphaFoldDB" id="A0AAD1UIA6"/>
<keyword evidence="3" id="KW-1185">Reference proteome</keyword>
<sequence>MEGERRGEEGFRVCLGENHEQGLSEYLRRGKGELGGIGVVRGKGEYEGDRIKVIRPIEDHDSTRKSKALDNLILQRPGLKSYRTRNNSKIPKKYKKVKIDPSVSKFLIPNNPFSFAPHHSISHKSLPNPPNHYSHSTLRNHLKNPKIYPKPHFRSSKFTPQDPKISRLTSLKTLFPSNPKAPYLIQPPNPSICSLKKPS</sequence>
<name>A0AAD1UIA6_EUPCR</name>
<dbReference type="Proteomes" id="UP001295684">
    <property type="component" value="Unassembled WGS sequence"/>
</dbReference>
<evidence type="ECO:0000313" key="2">
    <source>
        <dbReference type="EMBL" id="CAI2369284.1"/>
    </source>
</evidence>
<feature type="region of interest" description="Disordered" evidence="1">
    <location>
        <begin position="119"/>
        <end position="163"/>
    </location>
</feature>
<dbReference type="EMBL" id="CAMPGE010010436">
    <property type="protein sequence ID" value="CAI2369284.1"/>
    <property type="molecule type" value="Genomic_DNA"/>
</dbReference>
<organism evidence="2 3">
    <name type="scientific">Euplotes crassus</name>
    <dbReference type="NCBI Taxonomy" id="5936"/>
    <lineage>
        <taxon>Eukaryota</taxon>
        <taxon>Sar</taxon>
        <taxon>Alveolata</taxon>
        <taxon>Ciliophora</taxon>
        <taxon>Intramacronucleata</taxon>
        <taxon>Spirotrichea</taxon>
        <taxon>Hypotrichia</taxon>
        <taxon>Euplotida</taxon>
        <taxon>Euplotidae</taxon>
        <taxon>Moneuplotes</taxon>
    </lineage>
</organism>
<reference evidence="2" key="1">
    <citation type="submission" date="2023-07" db="EMBL/GenBank/DDBJ databases">
        <authorList>
            <consortium name="AG Swart"/>
            <person name="Singh M."/>
            <person name="Singh A."/>
            <person name="Seah K."/>
            <person name="Emmerich C."/>
        </authorList>
    </citation>
    <scope>NUCLEOTIDE SEQUENCE</scope>
    <source>
        <strain evidence="2">DP1</strain>
    </source>
</reference>
<accession>A0AAD1UIA6</accession>
<evidence type="ECO:0000256" key="1">
    <source>
        <dbReference type="SAM" id="MobiDB-lite"/>
    </source>
</evidence>
<gene>
    <name evidence="2" type="ORF">ECRASSUSDP1_LOCUS10582</name>
</gene>
<feature type="region of interest" description="Disordered" evidence="1">
    <location>
        <begin position="179"/>
        <end position="199"/>
    </location>
</feature>
<feature type="compositionally biased region" description="Basic residues" evidence="1">
    <location>
        <begin position="138"/>
        <end position="155"/>
    </location>
</feature>
<proteinExistence type="predicted"/>
<protein>
    <submittedName>
        <fullName evidence="2">Uncharacterized protein</fullName>
    </submittedName>
</protein>
<evidence type="ECO:0000313" key="3">
    <source>
        <dbReference type="Proteomes" id="UP001295684"/>
    </source>
</evidence>
<comment type="caution">
    <text evidence="2">The sequence shown here is derived from an EMBL/GenBank/DDBJ whole genome shotgun (WGS) entry which is preliminary data.</text>
</comment>